<dbReference type="EMBL" id="CAXAMN010022317">
    <property type="protein sequence ID" value="CAK9068335.1"/>
    <property type="molecule type" value="Genomic_DNA"/>
</dbReference>
<evidence type="ECO:0000313" key="4">
    <source>
        <dbReference type="Proteomes" id="UP001642484"/>
    </source>
</evidence>
<comment type="caution">
    <text evidence="2">The sequence shown here is derived from an EMBL/GenBank/DDBJ whole genome shotgun (WGS) entry which is preliminary data.</text>
</comment>
<gene>
    <name evidence="2" type="ORF">CCMP2556_LOCUS33562</name>
    <name evidence="3" type="ORF">CCMP2556_LOCUS33657</name>
</gene>
<dbReference type="SUPFAM" id="SSF51294">
    <property type="entry name" value="Hedgehog/intein (Hint) domain"/>
    <property type="match status" value="1"/>
</dbReference>
<dbReference type="SUPFAM" id="SSF48371">
    <property type="entry name" value="ARM repeat"/>
    <property type="match status" value="1"/>
</dbReference>
<dbReference type="InterPro" id="IPR036844">
    <property type="entry name" value="Hint_dom_sf"/>
</dbReference>
<feature type="region of interest" description="Disordered" evidence="1">
    <location>
        <begin position="416"/>
        <end position="447"/>
    </location>
</feature>
<dbReference type="InterPro" id="IPR016024">
    <property type="entry name" value="ARM-type_fold"/>
</dbReference>
<evidence type="ECO:0000313" key="2">
    <source>
        <dbReference type="EMBL" id="CAK9068335.1"/>
    </source>
</evidence>
<dbReference type="EMBL" id="CAXAMN010022339">
    <property type="protein sequence ID" value="CAK9068524.1"/>
    <property type="molecule type" value="Genomic_DNA"/>
</dbReference>
<evidence type="ECO:0000256" key="1">
    <source>
        <dbReference type="SAM" id="MobiDB-lite"/>
    </source>
</evidence>
<sequence length="447" mass="47966">MTIGPKRHGPEMPELLTTLAKVMSACFGPPPNMVNEIGATDLAKCLWAAAEVKDVVPEVTKVLPALVGHLQVKANHLDNAEALWCFTAAAKLKTIGPEVLRIVPAVVDLVSLQLVEMNAAELARCLWAASRFPNAASDVVPKLVPQLQEKASEMTAEELSGCLLAAAQLNTAPDVLKIVPRLVTEFGEKVEGIPAGGLSRCLYAAAELQNSAPDVLKIVPGLVAEFQEKVLKIVPRLVAEFQEKVEGMTAEDLALFLITAIQLRNSLPDVLTMVASRTCFEVLSQEFGKVFVPASGLDAGDKVVAANGVSSEVLRRPEPHLVQDVVELQVGRTSLVVSPDHRIVVPGNKTVKAEDLRKGSEVILNGAPEALTSLRWKHEPTTVLKLAFKPDLPVPAFMQPSAIFMKGSRDRPVLRRGFRSRASPETASPETGDAISLPDTDPGDFPP</sequence>
<dbReference type="Gene3D" id="2.170.16.10">
    <property type="entry name" value="Hedgehog/Intein (Hint) domain"/>
    <property type="match status" value="1"/>
</dbReference>
<name>A0ABP0NX01_9DINO</name>
<protein>
    <submittedName>
        <fullName evidence="2">Uncharacterized protein</fullName>
    </submittedName>
</protein>
<dbReference type="Proteomes" id="UP001642484">
    <property type="component" value="Unassembled WGS sequence"/>
</dbReference>
<organism evidence="2 4">
    <name type="scientific">Durusdinium trenchii</name>
    <dbReference type="NCBI Taxonomy" id="1381693"/>
    <lineage>
        <taxon>Eukaryota</taxon>
        <taxon>Sar</taxon>
        <taxon>Alveolata</taxon>
        <taxon>Dinophyceae</taxon>
        <taxon>Suessiales</taxon>
        <taxon>Symbiodiniaceae</taxon>
        <taxon>Durusdinium</taxon>
    </lineage>
</organism>
<proteinExistence type="predicted"/>
<keyword evidence="4" id="KW-1185">Reference proteome</keyword>
<evidence type="ECO:0000313" key="3">
    <source>
        <dbReference type="EMBL" id="CAK9068524.1"/>
    </source>
</evidence>
<accession>A0ABP0NX01</accession>
<reference evidence="2 4" key="1">
    <citation type="submission" date="2024-02" db="EMBL/GenBank/DDBJ databases">
        <authorList>
            <person name="Chen Y."/>
            <person name="Shah S."/>
            <person name="Dougan E. K."/>
            <person name="Thang M."/>
            <person name="Chan C."/>
        </authorList>
    </citation>
    <scope>NUCLEOTIDE SEQUENCE [LARGE SCALE GENOMIC DNA]</scope>
</reference>